<dbReference type="PANTHER" id="PTHR45745">
    <property type="entry name" value="PHOSPHOMANNOMUTASE 45A"/>
    <property type="match status" value="1"/>
</dbReference>
<dbReference type="SUPFAM" id="SSF55957">
    <property type="entry name" value="Phosphoglucomutase, C-terminal domain"/>
    <property type="match status" value="1"/>
</dbReference>
<keyword evidence="6" id="KW-0413">Isomerase</keyword>
<feature type="domain" description="Alpha-D-phosphohexomutase alpha/beta/alpha" evidence="10">
    <location>
        <begin position="321"/>
        <end position="429"/>
    </location>
</feature>
<keyword evidence="5" id="KW-0460">Magnesium</keyword>
<evidence type="ECO:0000259" key="10">
    <source>
        <dbReference type="Pfam" id="PF02880"/>
    </source>
</evidence>
<proteinExistence type="inferred from homology"/>
<dbReference type="Pfam" id="PF02879">
    <property type="entry name" value="PGM_PMM_II"/>
    <property type="match status" value="1"/>
</dbReference>
<dbReference type="GO" id="GO:0005975">
    <property type="term" value="P:carbohydrate metabolic process"/>
    <property type="evidence" value="ECO:0007669"/>
    <property type="project" value="InterPro"/>
</dbReference>
<dbReference type="CDD" id="cd05799">
    <property type="entry name" value="PGM2"/>
    <property type="match status" value="1"/>
</dbReference>
<dbReference type="Pfam" id="PF02878">
    <property type="entry name" value="PGM_PMM_I"/>
    <property type="match status" value="1"/>
</dbReference>
<dbReference type="InterPro" id="IPR005843">
    <property type="entry name" value="A-D-PHexomutase_C"/>
</dbReference>
<evidence type="ECO:0000259" key="7">
    <source>
        <dbReference type="Pfam" id="PF00408"/>
    </source>
</evidence>
<dbReference type="InterPro" id="IPR016055">
    <property type="entry name" value="A-D-PHexomutase_a/b/a-I/II/III"/>
</dbReference>
<evidence type="ECO:0000256" key="2">
    <source>
        <dbReference type="ARBA" id="ARBA00010231"/>
    </source>
</evidence>
<dbReference type="Pfam" id="PF02880">
    <property type="entry name" value="PGM_PMM_III"/>
    <property type="match status" value="1"/>
</dbReference>
<dbReference type="InterPro" id="IPR005844">
    <property type="entry name" value="A-D-PHexomutase_a/b/a-I"/>
</dbReference>
<dbReference type="Gene3D" id="3.30.310.50">
    <property type="entry name" value="Alpha-D-phosphohexomutase, C-terminal domain"/>
    <property type="match status" value="1"/>
</dbReference>
<dbReference type="InterPro" id="IPR005846">
    <property type="entry name" value="A-D-PHexomutase_a/b/a-III"/>
</dbReference>
<organism evidence="11">
    <name type="scientific">freshwater metagenome</name>
    <dbReference type="NCBI Taxonomy" id="449393"/>
    <lineage>
        <taxon>unclassified sequences</taxon>
        <taxon>metagenomes</taxon>
        <taxon>ecological metagenomes</taxon>
    </lineage>
</organism>
<evidence type="ECO:0000256" key="4">
    <source>
        <dbReference type="ARBA" id="ARBA00022723"/>
    </source>
</evidence>
<keyword evidence="4" id="KW-0479">Metal-binding</keyword>
<dbReference type="Gene3D" id="3.40.120.10">
    <property type="entry name" value="Alpha-D-Glucose-1,6-Bisphosphate, subunit A, domain 3"/>
    <property type="match status" value="3"/>
</dbReference>
<accession>A0A6J6PXK2</accession>
<name>A0A6J6PXK2_9ZZZZ</name>
<dbReference type="GO" id="GO:0000287">
    <property type="term" value="F:magnesium ion binding"/>
    <property type="evidence" value="ECO:0007669"/>
    <property type="project" value="InterPro"/>
</dbReference>
<dbReference type="PRINTS" id="PR00509">
    <property type="entry name" value="PGMPMM"/>
</dbReference>
<evidence type="ECO:0000259" key="8">
    <source>
        <dbReference type="Pfam" id="PF02878"/>
    </source>
</evidence>
<dbReference type="AlphaFoldDB" id="A0A6J6PXK2"/>
<feature type="domain" description="Alpha-D-phosphohexomutase alpha/beta/alpha" evidence="9">
    <location>
        <begin position="219"/>
        <end position="307"/>
    </location>
</feature>
<dbReference type="EMBL" id="CAEZXN010000031">
    <property type="protein sequence ID" value="CAB4701863.1"/>
    <property type="molecule type" value="Genomic_DNA"/>
</dbReference>
<comment type="cofactor">
    <cofactor evidence="1">
        <name>Mg(2+)</name>
        <dbReference type="ChEBI" id="CHEBI:18420"/>
    </cofactor>
</comment>
<dbReference type="GO" id="GO:0008973">
    <property type="term" value="F:phosphopentomutase activity"/>
    <property type="evidence" value="ECO:0007669"/>
    <property type="project" value="TreeGrafter"/>
</dbReference>
<dbReference type="PANTHER" id="PTHR45745:SF1">
    <property type="entry name" value="PHOSPHOGLUCOMUTASE 2B-RELATED"/>
    <property type="match status" value="1"/>
</dbReference>
<evidence type="ECO:0000313" key="11">
    <source>
        <dbReference type="EMBL" id="CAB4701863.1"/>
    </source>
</evidence>
<dbReference type="InterPro" id="IPR036900">
    <property type="entry name" value="A-D-PHexomutase_C_sf"/>
</dbReference>
<evidence type="ECO:0000256" key="6">
    <source>
        <dbReference type="ARBA" id="ARBA00023235"/>
    </source>
</evidence>
<evidence type="ECO:0000256" key="1">
    <source>
        <dbReference type="ARBA" id="ARBA00001946"/>
    </source>
</evidence>
<evidence type="ECO:0000256" key="3">
    <source>
        <dbReference type="ARBA" id="ARBA00022553"/>
    </source>
</evidence>
<dbReference type="InterPro" id="IPR005841">
    <property type="entry name" value="Alpha-D-phosphohexomutase_SF"/>
</dbReference>
<dbReference type="GO" id="GO:0006166">
    <property type="term" value="P:purine ribonucleoside salvage"/>
    <property type="evidence" value="ECO:0007669"/>
    <property type="project" value="TreeGrafter"/>
</dbReference>
<sequence>MDKQLESEVRAWIDDDPDDETRAQLVAALATNNEEQLRSWFAGFLEFGTAGLRGSMGPGPSQMNRAVVGRTALGLASYMKARGLTSIAIGYDARHRSYRFALDTAELMAGAGITAHLMPRTLPTPVLAFAVNHLKVDAGVMVTASHNPPADNGYKVYLGGEVDGIAYRGSQIIAPADSEIAHEIASITSLMSAKRLDEWQTIDESVIAAYRAATLCLATSGQKSLRTVHTALHGVGTETFMKVAKSAGFTDTISVLEQAEPDPDFPTVAFPNPEERGAIDLAIALAIREEADLVIANDPDADRCAAAFFDRQLGQWRMFKGDEVGAILGEMIAREGTSSAHFANSIVSSSLLGKIAEHHRIPFEETLTGFKWITKVNGLSYGYEEALGYCVDPATVNDKDGISAGLKMMEIAEQLKSEGKTFNDLLDELTLRHGLYLTEQISVRVSDLSFISTKMKSLRAAPPHEFGGERVTSYEDLAMGTHLPPTDGLRFETATSRVIIRPSGTEPKLKCYLEVVIPVSGDGLVATAEIARQAMAGLRATTSALLGD</sequence>
<evidence type="ECO:0000256" key="5">
    <source>
        <dbReference type="ARBA" id="ARBA00022842"/>
    </source>
</evidence>
<dbReference type="Pfam" id="PF00408">
    <property type="entry name" value="PGM_PMM_IV"/>
    <property type="match status" value="1"/>
</dbReference>
<gene>
    <name evidence="11" type="ORF">UFOPK2423_01215</name>
</gene>
<feature type="domain" description="Alpha-D-phosphohexomutase C-terminal" evidence="7">
    <location>
        <begin position="476"/>
        <end position="515"/>
    </location>
</feature>
<protein>
    <submittedName>
        <fullName evidence="11">Unannotated protein</fullName>
    </submittedName>
</protein>
<evidence type="ECO:0000259" key="9">
    <source>
        <dbReference type="Pfam" id="PF02879"/>
    </source>
</evidence>
<feature type="domain" description="Alpha-D-phosphohexomutase alpha/beta/alpha" evidence="8">
    <location>
        <begin position="46"/>
        <end position="160"/>
    </location>
</feature>
<dbReference type="SUPFAM" id="SSF53738">
    <property type="entry name" value="Phosphoglucomutase, first 3 domains"/>
    <property type="match status" value="3"/>
</dbReference>
<dbReference type="InterPro" id="IPR005845">
    <property type="entry name" value="A-D-PHexomutase_a/b/a-II"/>
</dbReference>
<reference evidence="11" key="1">
    <citation type="submission" date="2020-05" db="EMBL/GenBank/DDBJ databases">
        <authorList>
            <person name="Chiriac C."/>
            <person name="Salcher M."/>
            <person name="Ghai R."/>
            <person name="Kavagutti S V."/>
        </authorList>
    </citation>
    <scope>NUCLEOTIDE SEQUENCE</scope>
</reference>
<dbReference type="InterPro" id="IPR016066">
    <property type="entry name" value="A-D-PHexomutase_CS"/>
</dbReference>
<comment type="similarity">
    <text evidence="2">Belongs to the phosphohexose mutase family.</text>
</comment>
<keyword evidence="3" id="KW-0597">Phosphoprotein</keyword>
<dbReference type="PROSITE" id="PS00710">
    <property type="entry name" value="PGM_PMM"/>
    <property type="match status" value="1"/>
</dbReference>